<gene>
    <name evidence="3" type="ORF">SAMN04490248_1455</name>
</gene>
<dbReference type="AlphaFoldDB" id="A0A1H8W5S1"/>
<evidence type="ECO:0000313" key="4">
    <source>
        <dbReference type="Proteomes" id="UP000198893"/>
    </source>
</evidence>
<dbReference type="Pfam" id="PF04397">
    <property type="entry name" value="LytTR"/>
    <property type="match status" value="1"/>
</dbReference>
<dbReference type="SMART" id="SM00850">
    <property type="entry name" value="LytTR"/>
    <property type="match status" value="1"/>
</dbReference>
<keyword evidence="1" id="KW-1133">Transmembrane helix</keyword>
<feature type="transmembrane region" description="Helical" evidence="1">
    <location>
        <begin position="76"/>
        <end position="97"/>
    </location>
</feature>
<keyword evidence="4" id="KW-1185">Reference proteome</keyword>
<keyword evidence="1" id="KW-0472">Membrane</keyword>
<dbReference type="PROSITE" id="PS50930">
    <property type="entry name" value="HTH_LYTTR"/>
    <property type="match status" value="1"/>
</dbReference>
<dbReference type="InterPro" id="IPR007492">
    <property type="entry name" value="LytTR_DNA-bd_dom"/>
</dbReference>
<dbReference type="STRING" id="569882.SAMN04490248_1455"/>
<keyword evidence="3" id="KW-0238">DNA-binding</keyword>
<feature type="transmembrane region" description="Helical" evidence="1">
    <location>
        <begin position="109"/>
        <end position="129"/>
    </location>
</feature>
<name>A0A1H8W5S1_9RHOB</name>
<evidence type="ECO:0000256" key="1">
    <source>
        <dbReference type="SAM" id="Phobius"/>
    </source>
</evidence>
<sequence>MRDGIRAHFASRFVLLALIGVSILLGVSGPFGTIDTLPALPRMAYWALVAWLTYSLGAAVFIAAFPENAPPQPARIAVAVLGIGLGCTVILLALNLLFLGRAVDGAAGILRLAGICVLVSGVVTGLMLVSRGTVMAEASTTSTPPILRRLPLDKRGALVSLAVRDHYVEVTTTKGREMLLMRLRDAIAETAPAEGMQVHRSYWVALPEVRAVRRRGDGALVTTSRGDALPVSRSYMPAIREAGLLPG</sequence>
<keyword evidence="1" id="KW-0812">Transmembrane</keyword>
<feature type="transmembrane region" description="Helical" evidence="1">
    <location>
        <begin position="43"/>
        <end position="64"/>
    </location>
</feature>
<dbReference type="Gene3D" id="2.40.50.1020">
    <property type="entry name" value="LytTr DNA-binding domain"/>
    <property type="match status" value="1"/>
</dbReference>
<dbReference type="Proteomes" id="UP000198893">
    <property type="component" value="Unassembled WGS sequence"/>
</dbReference>
<protein>
    <submittedName>
        <fullName evidence="3">LytTr DNA-binding domain-containing protein</fullName>
    </submittedName>
</protein>
<dbReference type="GO" id="GO:0003677">
    <property type="term" value="F:DNA binding"/>
    <property type="evidence" value="ECO:0007669"/>
    <property type="project" value="UniProtKB-KW"/>
</dbReference>
<dbReference type="EMBL" id="FODS01000045">
    <property type="protein sequence ID" value="SEP23005.1"/>
    <property type="molecule type" value="Genomic_DNA"/>
</dbReference>
<feature type="transmembrane region" description="Helical" evidence="1">
    <location>
        <begin position="12"/>
        <end position="31"/>
    </location>
</feature>
<proteinExistence type="predicted"/>
<evidence type="ECO:0000259" key="2">
    <source>
        <dbReference type="PROSITE" id="PS50930"/>
    </source>
</evidence>
<evidence type="ECO:0000313" key="3">
    <source>
        <dbReference type="EMBL" id="SEP23005.1"/>
    </source>
</evidence>
<organism evidence="3 4">
    <name type="scientific">Salinihabitans flavidus</name>
    <dbReference type="NCBI Taxonomy" id="569882"/>
    <lineage>
        <taxon>Bacteria</taxon>
        <taxon>Pseudomonadati</taxon>
        <taxon>Pseudomonadota</taxon>
        <taxon>Alphaproteobacteria</taxon>
        <taxon>Rhodobacterales</taxon>
        <taxon>Roseobacteraceae</taxon>
        <taxon>Salinihabitans</taxon>
    </lineage>
</organism>
<accession>A0A1H8W5S1</accession>
<reference evidence="3 4" key="1">
    <citation type="submission" date="2016-10" db="EMBL/GenBank/DDBJ databases">
        <authorList>
            <person name="de Groot N.N."/>
        </authorList>
    </citation>
    <scope>NUCLEOTIDE SEQUENCE [LARGE SCALE GENOMIC DNA]</scope>
    <source>
        <strain evidence="3 4">DSM 27842</strain>
    </source>
</reference>
<feature type="domain" description="HTH LytTR-type" evidence="2">
    <location>
        <begin position="164"/>
        <end position="245"/>
    </location>
</feature>